<dbReference type="Gene3D" id="1.10.287.950">
    <property type="entry name" value="Methyl-accepting chemotaxis protein"/>
    <property type="match status" value="1"/>
</dbReference>
<feature type="transmembrane region" description="Helical" evidence="1">
    <location>
        <begin position="20"/>
        <end position="38"/>
    </location>
</feature>
<dbReference type="SUPFAM" id="SSF58104">
    <property type="entry name" value="Methyl-accepting chemotaxis protein (MCP) signaling domain"/>
    <property type="match status" value="1"/>
</dbReference>
<dbReference type="RefSeq" id="WP_147934538.1">
    <property type="nucleotide sequence ID" value="NZ_VPFD01000008.1"/>
</dbReference>
<keyword evidence="1" id="KW-0812">Transmembrane</keyword>
<gene>
    <name evidence="2" type="ORF">FVD38_09190</name>
</gene>
<proteinExistence type="predicted"/>
<evidence type="ECO:0000313" key="3">
    <source>
        <dbReference type="Proteomes" id="UP000321413"/>
    </source>
</evidence>
<protein>
    <submittedName>
        <fullName evidence="2">Methyl-accepting chemotaxis protein</fullName>
    </submittedName>
</protein>
<dbReference type="EMBL" id="VPFD01000008">
    <property type="protein sequence ID" value="TXG00186.1"/>
    <property type="molecule type" value="Genomic_DNA"/>
</dbReference>
<reference evidence="2 3" key="1">
    <citation type="submission" date="2019-08" db="EMBL/GenBank/DDBJ databases">
        <title>Massilia golmudensis sp. nov., isolated from sand in the Qinghai-Tibetan Plateau.</title>
        <authorList>
            <person name="Zhang B."/>
        </authorList>
    </citation>
    <scope>NUCLEOTIDE SEQUENCE [LARGE SCALE GENOMIC DNA]</scope>
    <source>
        <strain evidence="2 3">GEM5</strain>
    </source>
</reference>
<dbReference type="Proteomes" id="UP000321413">
    <property type="component" value="Unassembled WGS sequence"/>
</dbReference>
<dbReference type="AlphaFoldDB" id="A0A5C7FZ21"/>
<sequence>MSPGDIVSFLMPQLDDPLQLVFFSIIVFMMGLTIVSTHRHAQPAAWERKWNRGTPDDTKDDLDIEHGSVTDLWHAVATSPEKLAEIMPGLLLVVGLLGTFLGLGMALNHASSILGQADLADAGAAASSMQNLLGMLQGLGTKFKTSTWGILGFVLLKIWSEVTRFEEKRLTWVIGKVKAELEHRKHAKAAADQAKQDVLFSNIGRVATKIVDGMSTQFATLIKSDQQLHLQTLQQLNSLEQVSQGVRAELEQVRAESQATRVAMSDFTQGTQHVVESMGQAAQRMADGADKVGAGAEQLLDAIRTFERQFKDVLDNVRLDLGKAIQDMSAQARDTLERGSAQLGDATREISTALGELSKDTKETMGEVRNSIGQSLDIQNTTSRKFIVTSDALTENIQATTSIVNNMADSIKEGLDSVASATLRTKNVATAATKSSESTERLVAQLQSLPESLKPLTSLADEQKSLVAALAPVSGIAEVQRRMLDLLQAMQAERTAAAAAAAPTQPEPTPIG</sequence>
<keyword evidence="3" id="KW-1185">Reference proteome</keyword>
<name>A0A5C7FZ21_9BURK</name>
<accession>A0A5C7FZ21</accession>
<evidence type="ECO:0000256" key="1">
    <source>
        <dbReference type="SAM" id="Phobius"/>
    </source>
</evidence>
<keyword evidence="1" id="KW-1133">Transmembrane helix</keyword>
<organism evidence="2 3">
    <name type="scientific">Massilia arenae</name>
    <dbReference type="NCBI Taxonomy" id="2603288"/>
    <lineage>
        <taxon>Bacteria</taxon>
        <taxon>Pseudomonadati</taxon>
        <taxon>Pseudomonadota</taxon>
        <taxon>Betaproteobacteria</taxon>
        <taxon>Burkholderiales</taxon>
        <taxon>Oxalobacteraceae</taxon>
        <taxon>Telluria group</taxon>
        <taxon>Massilia</taxon>
    </lineage>
</organism>
<feature type="transmembrane region" description="Helical" evidence="1">
    <location>
        <begin position="89"/>
        <end position="107"/>
    </location>
</feature>
<comment type="caution">
    <text evidence="2">The sequence shown here is derived from an EMBL/GenBank/DDBJ whole genome shotgun (WGS) entry which is preliminary data.</text>
</comment>
<keyword evidence="1" id="KW-0472">Membrane</keyword>
<evidence type="ECO:0000313" key="2">
    <source>
        <dbReference type="EMBL" id="TXG00186.1"/>
    </source>
</evidence>